<organism evidence="3 4">
    <name type="scientific">Conchiformibius steedae DSM 2580</name>
    <dbReference type="NCBI Taxonomy" id="1121352"/>
    <lineage>
        <taxon>Bacteria</taxon>
        <taxon>Pseudomonadati</taxon>
        <taxon>Pseudomonadota</taxon>
        <taxon>Betaproteobacteria</taxon>
        <taxon>Neisseriales</taxon>
        <taxon>Neisseriaceae</taxon>
        <taxon>Conchiformibius</taxon>
    </lineage>
</organism>
<dbReference type="InterPro" id="IPR012334">
    <property type="entry name" value="Pectin_lyas_fold"/>
</dbReference>
<proteinExistence type="predicted"/>
<evidence type="ECO:0000259" key="2">
    <source>
        <dbReference type="SMART" id="SM00912"/>
    </source>
</evidence>
<feature type="compositionally biased region" description="Polar residues" evidence="1">
    <location>
        <begin position="1373"/>
        <end position="1384"/>
    </location>
</feature>
<feature type="region of interest" description="Disordered" evidence="1">
    <location>
        <begin position="340"/>
        <end position="377"/>
    </location>
</feature>
<dbReference type="Proteomes" id="UP001056819">
    <property type="component" value="Chromosome"/>
</dbReference>
<dbReference type="GO" id="GO:0003824">
    <property type="term" value="F:catalytic activity"/>
    <property type="evidence" value="ECO:0007669"/>
    <property type="project" value="UniProtKB-ARBA"/>
</dbReference>
<dbReference type="Pfam" id="PF05860">
    <property type="entry name" value="TPS"/>
    <property type="match status" value="1"/>
</dbReference>
<reference evidence="3" key="1">
    <citation type="submission" date="2022-05" db="EMBL/GenBank/DDBJ databases">
        <title>Alysiella filiformis genome sequencing.</title>
        <authorList>
            <person name="Viehboeck T."/>
        </authorList>
    </citation>
    <scope>NUCLEOTIDE SEQUENCE</scope>
    <source>
        <strain evidence="3">DSM 2580</strain>
    </source>
</reference>
<dbReference type="SUPFAM" id="SSF51126">
    <property type="entry name" value="Pectin lyase-like"/>
    <property type="match status" value="1"/>
</dbReference>
<accession>A0AAE9KZA3</accession>
<dbReference type="NCBIfam" id="TIGR01901">
    <property type="entry name" value="adhes_NPXG"/>
    <property type="match status" value="1"/>
</dbReference>
<protein>
    <submittedName>
        <fullName evidence="3">Hemagglutinin repeat-containing protein</fullName>
    </submittedName>
</protein>
<feature type="domain" description="Filamentous haemagglutinin FhaB/tRNA nuclease CdiA-like TPS" evidence="2">
    <location>
        <begin position="2"/>
        <end position="118"/>
    </location>
</feature>
<feature type="region of interest" description="Disordered" evidence="1">
    <location>
        <begin position="1370"/>
        <end position="1389"/>
    </location>
</feature>
<feature type="region of interest" description="Disordered" evidence="1">
    <location>
        <begin position="1553"/>
        <end position="1575"/>
    </location>
</feature>
<evidence type="ECO:0000256" key="1">
    <source>
        <dbReference type="SAM" id="MobiDB-lite"/>
    </source>
</evidence>
<feature type="compositionally biased region" description="Basic and acidic residues" evidence="1">
    <location>
        <begin position="1553"/>
        <end position="1566"/>
    </location>
</feature>
<dbReference type="InterPro" id="IPR025157">
    <property type="entry name" value="Hemagglutinin_rpt"/>
</dbReference>
<dbReference type="InterPro" id="IPR011050">
    <property type="entry name" value="Pectin_lyase_fold/virulence"/>
</dbReference>
<evidence type="ECO:0000313" key="3">
    <source>
        <dbReference type="EMBL" id="URD68587.1"/>
    </source>
</evidence>
<evidence type="ECO:0000313" key="4">
    <source>
        <dbReference type="Proteomes" id="UP001056819"/>
    </source>
</evidence>
<dbReference type="Pfam" id="PF13332">
    <property type="entry name" value="Fil_haemagg_2"/>
    <property type="match status" value="3"/>
</dbReference>
<dbReference type="EMBL" id="CP097501">
    <property type="protein sequence ID" value="URD68587.1"/>
    <property type="molecule type" value="Genomic_DNA"/>
</dbReference>
<gene>
    <name evidence="3" type="ORF">LNQ82_06500</name>
</gene>
<dbReference type="NCBIfam" id="TIGR01731">
    <property type="entry name" value="fil_hemag_20aa"/>
    <property type="match status" value="10"/>
</dbReference>
<dbReference type="InterPro" id="IPR010069">
    <property type="entry name" value="CdiA_FHA1_rpt"/>
</dbReference>
<feature type="compositionally biased region" description="Low complexity" evidence="1">
    <location>
        <begin position="356"/>
        <end position="377"/>
    </location>
</feature>
<dbReference type="InterPro" id="IPR008638">
    <property type="entry name" value="FhaB/CdiA-like_TPS"/>
</dbReference>
<name>A0AAE9KZA3_9NEIS</name>
<dbReference type="SMART" id="SM00912">
    <property type="entry name" value="Haemagg_act"/>
    <property type="match status" value="1"/>
</dbReference>
<dbReference type="Gene3D" id="2.160.20.10">
    <property type="entry name" value="Single-stranded right-handed beta-helix, Pectin lyase-like"/>
    <property type="match status" value="1"/>
</dbReference>
<sequence length="2411" mass="256501">MTQVNIQTPSAGGVSVNQYRQFDVDSRGAILNNSRRNTQTQLGGWIQGNPWLATGEARVIVNQVNSANPSLLNGYIEVGGKRAEVVLANPAGIQVDGGGFINSAGVTLTTGLPFIRNGQLDGIQVAGAGKVGIGKGGLDGRDADYTRILSRAAEINGGIWAKDLQITAGENDFDAAGKHTPRSSTNTPAVAIDTGELGGMYADKITLISTDKDATVRNQGQIFAQAGGVSIDAAGRLGNSGTLASQGSADIRAKQVENSGTVSAKGQLNLRAQSAQNTGAVLSGGELNVRADAQLNNQGNIQAARLDVETPRLDNSGVMSQTGLQGLAVESAGSFTNSGKIGYPEADAPTVGGGSTAAPSAPTPGNSAGAGGSASALTTPPAVQNFAAGSIKTGQALNNSGRIQANGGIDLTLHNGLNNRGEVNLNSLMVSGETLSNQDGKILAQSTDIRTRTVQNDRGQITAGKALNVRSEQVSNRAGKLQSAGNADLNVSQRLDNQGGEITANQALNIHDQGAKTLHLDNTDGSVLGGDVSVQSQSLNNRGKLAAARDLSIDVKDDLHVERDLEAGNALSISTEGSLNNTRNLTAEAAVQVRAKQNVSNRGLINSNGLTRVEAGQELLNTGTGRIYGNHVALAADKLNNREENGKAAVVAARKRLDIGAKQIVNQEGALLSSEGDLAIGGSLTAEHTAQGRAESLINGSAEIRSAGDMVLRTNNLSNRNLHFKTVEREIDGSRKQITEYQPKNENKRFDSSNVTGWGEAETVYLDGRRVEDYTRYIYTRYETQHEVEASSPAIIASGGRLILDGSNLQNDKSHILADGIDIIQNDVQQIDGEGEHRIRVTDSTKQDHWVGWNRRGTKHRSKWGDKANYPLADIVKPIKLNVSVYDKNHQGKVETHFAEGVSTTTIAGANHDLSKILSLNTGIKLPNSSLYTVNPTRSGWLIETDPAFADYRQWLGSDYMLQALSIDPANTHKRLGDGYYEQRLVNEQINRLTGFRRLDGYQSDEEQFKALMNSGVTAAKAMGLTPGIALTAEQVARLTADIVWLETQTVTLPDGSTQTVLVPKVYVVARSGDIKPTGAFISANDLRLNASGTLANSGSLNARKVMVLDVENLRHLNGSARADSLTVRAGKSMDIQGGTFTAKDYLGVHSDGTLNLTADSVTSEKNSANSESQHTNLGRIAGLYVTGANGTLSLSARDLNVQAGKIDNQGTGNTVILAEDSLNIGTLQTGYRHSHTQDEHNYQIDGIKQAIGSNINGKGNVLIQSNGTASIQGSNLKSETGILAVKAKNLNITAAQNSSEFESAHRHTDKRLVGKSTETYRHTDNRTEAVSSVLSGNKVLLHSDGDMHITGSHVVSDEHTQLTAKGKIKVDTAQSTRQSSTLSQKDRSGISIDDGSLLFGKYKKGEAATQGEVSSTVSTIGSINGKVDIYADGNIDLTGADIIAAKGGSISGNNIKDHAVIDTADSELTRFKESNGLFIGAKSNVADAVANIQNSGNRAAQSDNPRLQALYAAKTAYGVKDLAAIAAATQGQGNGAAKEAEGKITIGIGTRRSESHDRAHSETVRKTTVSSEKGSEFVIQAHGKQTPDAGDLLLEGVDFNTGDLVLDAKRDLKIGSTQARQNQESESRSMSAEVGVYAAGQLGGNGASGGIGIYGQGSYSKSGSTLESIGHEESTINADKLTLRSGRNADLKGAVVNAERIEGNIAGNFTLSSEQDTDRYRQKAISGQLEGRYAIYGSDSGAQGNFSYSDSKSDYRSVQEQTKLHAGKGGLDLYVGGHTQLNGAAITSDADKNLNRFSTQTLGHNDLENEAAYQMRGGSISFNTNGESPMEMLGNLAAAPGLAMPVGDKKSSTTHAVLTKGNIEVRGDANGSSLKGIKRHDEGHQPLERIFDLKKVSERQEMAQLVGEVGFRAAGDVAGAMGWKEGSPERLALHGLVGALQAKAAGADIKGAVAGTVATSWLNTQVSEYLQENSNLNENQRKAVQQWLAVMGGAAVGEIAGNGNGNSALAGAAAARDAETFNRQLHRDEIQLTKRYAEAMQGHVRKVEGKEISLEEAELRLQKQILRWVDKNSNDGYTDEVAVSALGMKGQDKYFGWDYRDYATRNPNAYNNSEIFKQHTTQTHRDKLKNSHAGILNDEIKERHKQNGDFARTLIEGVAQFIHPKGRYAGKAVDYLGDAKPKTSGADPLLASVNTKKAHSDNNIGRNNTKNDTKLQQKITDKGNQIKVSHLSDASRKEFADIRSFFKQDKNTSIAQKRNSLIKGKPEDLDSISIATATVYHKNGQATHYLSVSGTSWSGRAPGEITIKGKKYTVIRSDNRVLPDRTRKVNDGNSIQTNFNHAEKKLMSFITQQNQRNPNIHSVEIKIQNSNRDFPGACMGCGGGNGHGGSISDFQKRNMNIKINIEHGSK</sequence>